<reference evidence="4" key="1">
    <citation type="journal article" date="2020" name="Genome Biol.">
        <title>Gamete binning: chromosome-level and haplotype-resolved genome assembly enabled by high-throughput single-cell sequencing of gamete genomes.</title>
        <authorList>
            <person name="Campoy J.A."/>
            <person name="Sun H."/>
            <person name="Goel M."/>
            <person name="Jiao W.-B."/>
            <person name="Folz-Donahue K."/>
            <person name="Wang N."/>
            <person name="Rubio M."/>
            <person name="Liu C."/>
            <person name="Kukat C."/>
            <person name="Ruiz D."/>
            <person name="Huettel B."/>
            <person name="Schneeberger K."/>
        </authorList>
    </citation>
    <scope>NUCLEOTIDE SEQUENCE [LARGE SCALE GENOMIC DNA]</scope>
    <source>
        <strain evidence="4">cv. Rojo Pasion</strain>
    </source>
</reference>
<accession>A0A6J5WLU5</accession>
<name>A0A6J5WLU5_PRUAR</name>
<gene>
    <name evidence="1" type="ORF">CURHAP_LOCUS16167</name>
    <name evidence="2" type="ORF">ORAREDHAP_LOCUS15810</name>
</gene>
<reference evidence="2 3" key="2">
    <citation type="submission" date="2020-05" db="EMBL/GenBank/DDBJ databases">
        <authorList>
            <person name="Campoy J."/>
            <person name="Schneeberger K."/>
            <person name="Spophaly S."/>
        </authorList>
    </citation>
    <scope>NUCLEOTIDE SEQUENCE [LARGE SCALE GENOMIC DNA]</scope>
    <source>
        <strain evidence="2">PruArmRojPasFocal</strain>
    </source>
</reference>
<dbReference type="Proteomes" id="UP000507245">
    <property type="component" value="Unassembled WGS sequence"/>
</dbReference>
<dbReference type="Proteomes" id="UP000507222">
    <property type="component" value="Unassembled WGS sequence"/>
</dbReference>
<keyword evidence="4" id="KW-1185">Reference proteome</keyword>
<organism evidence="2 4">
    <name type="scientific">Prunus armeniaca</name>
    <name type="common">Apricot</name>
    <name type="synonym">Armeniaca vulgaris</name>
    <dbReference type="NCBI Taxonomy" id="36596"/>
    <lineage>
        <taxon>Eukaryota</taxon>
        <taxon>Viridiplantae</taxon>
        <taxon>Streptophyta</taxon>
        <taxon>Embryophyta</taxon>
        <taxon>Tracheophyta</taxon>
        <taxon>Spermatophyta</taxon>
        <taxon>Magnoliopsida</taxon>
        <taxon>eudicotyledons</taxon>
        <taxon>Gunneridae</taxon>
        <taxon>Pentapetalae</taxon>
        <taxon>rosids</taxon>
        <taxon>fabids</taxon>
        <taxon>Rosales</taxon>
        <taxon>Rosaceae</taxon>
        <taxon>Amygdaloideae</taxon>
        <taxon>Amygdaleae</taxon>
        <taxon>Prunus</taxon>
    </lineage>
</organism>
<proteinExistence type="predicted"/>
<evidence type="ECO:0000313" key="2">
    <source>
        <dbReference type="EMBL" id="CAB4300602.1"/>
    </source>
</evidence>
<evidence type="ECO:0000313" key="3">
    <source>
        <dbReference type="Proteomes" id="UP000507222"/>
    </source>
</evidence>
<dbReference type="EMBL" id="CAEKDK010000002">
    <property type="protein sequence ID" value="CAB4270147.1"/>
    <property type="molecule type" value="Genomic_DNA"/>
</dbReference>
<evidence type="ECO:0000313" key="4">
    <source>
        <dbReference type="Proteomes" id="UP000507245"/>
    </source>
</evidence>
<sequence>MELLTFTGQLVLIPNQKTNDMFMPVEQAGSVQLCCSRKLTFIKQKFSKTLTKQIAKGIKSRKAVKSAVSHADFQNYDLALIICARFRLQMLDSMLWQTAFI</sequence>
<evidence type="ECO:0000313" key="1">
    <source>
        <dbReference type="EMBL" id="CAB4270147.1"/>
    </source>
</evidence>
<protein>
    <submittedName>
        <fullName evidence="2">Uncharacterized protein</fullName>
    </submittedName>
</protein>
<dbReference type="EMBL" id="CAEKKB010000002">
    <property type="protein sequence ID" value="CAB4300602.1"/>
    <property type="molecule type" value="Genomic_DNA"/>
</dbReference>
<dbReference type="AlphaFoldDB" id="A0A6J5WLU5"/>